<dbReference type="SUPFAM" id="SSF56672">
    <property type="entry name" value="DNA/RNA polymerases"/>
    <property type="match status" value="1"/>
</dbReference>
<sequence length="722" mass="84235">MRKTYIKILWRLLSLCFPNIDLRSILAPYFKAIFNCLKNWGTLYSIKYLKQVRLHCTRYICGYPLMTNNMSIGLDKQGWPKILYFLKPLVDSNKVSSLKFVLTILNFTRGWELNKKEWNKVEPNYETITKPSECKITIPSGVINSFVRDFKLKSPKPTFSVDEDIYLSSKAGPEGPATLTSMDSLLNYNYQTMQHIFNLTDEAGADYFCKSYRYAFENNIKPKYKTLGKISFIKDPEAKLRIVAISDYYTQVFLKPIHTKVLNLLKKFDTDRTFTQNPLHNWDSNEEKFWSLDLSSATDRFPVKLQMRLLSRVFDQTLANSWHCILRNRDFLTPDGRTVNYSTGQPMGTYSSWAVFTLCHHLVVYYCAHLNGIKNFNQYMILGDDIVIHNDKIAETYIKVIRKLGVDLSDSKTHVSSDTYEFAKRWIKPILNVEITGLPLKGILSNVKNPFIVFTIIYDYYKIKGNLYLSNYSLVDLVRRFYFKLMFGKECLSLSRQTYNKVKNFSIALDINFSYITYDKIRNLFCNKVKNDIYMMPTEGVALLEYKRILSDGLAKVIGKFNENIINSPKLLLNKFSEIEDKNILSIFPVFISVRNVINITWNKVQAWDLSSQIMLHDIAKDINDLSIDRIFNKDRNKIQSLLSIGKILNTGFTKLNKTDEIYYGSSWATSTYTISNDMIKRTQKSYANPVLEEVMKGEYVKELTQEEKYKQYVSAWENFKM</sequence>
<dbReference type="Pfam" id="PF05919">
    <property type="entry name" value="Mitovir_RNA_pol"/>
    <property type="match status" value="1"/>
</dbReference>
<organism evidence="5">
    <name type="scientific">Plasmopara viticola lesion associated mitovirus 4</name>
    <dbReference type="NCBI Taxonomy" id="2719467"/>
    <lineage>
        <taxon>Viruses</taxon>
        <taxon>Riboviria</taxon>
        <taxon>Orthornavirae</taxon>
        <taxon>Lenarviricota</taxon>
        <taxon>Howeltoviricetes</taxon>
        <taxon>Cryppavirales</taxon>
        <taxon>Mitoviridae</taxon>
        <taxon>Mitovirus</taxon>
    </lineage>
</organism>
<evidence type="ECO:0000256" key="2">
    <source>
        <dbReference type="ARBA" id="ARBA00022679"/>
    </source>
</evidence>
<evidence type="ECO:0000256" key="3">
    <source>
        <dbReference type="ARBA" id="ARBA00022695"/>
    </source>
</evidence>
<name>A0A6G9RV41_9VIRU</name>
<evidence type="ECO:0000259" key="4">
    <source>
        <dbReference type="PROSITE" id="PS50878"/>
    </source>
</evidence>
<dbReference type="InterPro" id="IPR008686">
    <property type="entry name" value="RNA_pol_mitovir"/>
</dbReference>
<dbReference type="InterPro" id="IPR000477">
    <property type="entry name" value="RT_dom"/>
</dbReference>
<evidence type="ECO:0000256" key="1">
    <source>
        <dbReference type="ARBA" id="ARBA00022484"/>
    </source>
</evidence>
<dbReference type="EMBL" id="MN539766">
    <property type="protein sequence ID" value="QIR30228.1"/>
    <property type="molecule type" value="Genomic_RNA"/>
</dbReference>
<feature type="domain" description="Reverse transcriptase" evidence="4">
    <location>
        <begin position="214"/>
        <end position="431"/>
    </location>
</feature>
<dbReference type="PROSITE" id="PS50878">
    <property type="entry name" value="RT_POL"/>
    <property type="match status" value="1"/>
</dbReference>
<protein>
    <submittedName>
        <fullName evidence="5">RNA-dependent RNA polymerase</fullName>
    </submittedName>
</protein>
<keyword evidence="1 5" id="KW-0696">RNA-directed RNA polymerase</keyword>
<keyword evidence="2" id="KW-0808">Transferase</keyword>
<reference evidence="5" key="1">
    <citation type="journal article" date="2020" name="Virus Evol.">
        <title>Analysis of the virome associated to grapevine downy mildew lesions reveals new mycovirus lineages.</title>
        <authorList>
            <person name="Chiapello M."/>
            <person name="Rodriguez-Romero J."/>
            <person name="Ayllon M.A."/>
            <person name="Turina M."/>
        </authorList>
    </citation>
    <scope>NUCLEOTIDE SEQUENCE</scope>
    <source>
        <strain evidence="5">DMG-B_DN30325</strain>
    </source>
</reference>
<accession>A0A6G9RV41</accession>
<dbReference type="InterPro" id="IPR043502">
    <property type="entry name" value="DNA/RNA_pol_sf"/>
</dbReference>
<proteinExistence type="predicted"/>
<dbReference type="PANTHER" id="PTHR34456">
    <property type="entry name" value="MITOVIRUS RNA-DEPENDENT RNA POLYMERASE"/>
    <property type="match status" value="1"/>
</dbReference>
<keyword evidence="3" id="KW-0548">Nucleotidyltransferase</keyword>
<dbReference type="PANTHER" id="PTHR34456:SF9">
    <property type="entry name" value="MITOVIRUS RNA-DEPENDENT RNA POLYMERASE"/>
    <property type="match status" value="1"/>
</dbReference>
<dbReference type="GO" id="GO:0003968">
    <property type="term" value="F:RNA-directed RNA polymerase activity"/>
    <property type="evidence" value="ECO:0007669"/>
    <property type="project" value="UniProtKB-KW"/>
</dbReference>
<evidence type="ECO:0000313" key="5">
    <source>
        <dbReference type="EMBL" id="QIR30228.1"/>
    </source>
</evidence>